<dbReference type="SUPFAM" id="SSF53850">
    <property type="entry name" value="Periplasmic binding protein-like II"/>
    <property type="match status" value="1"/>
</dbReference>
<evidence type="ECO:0000256" key="1">
    <source>
        <dbReference type="ARBA" id="ARBA00006987"/>
    </source>
</evidence>
<gene>
    <name evidence="3" type="ORF">M0638_10110</name>
</gene>
<dbReference type="PANTHER" id="PTHR42928:SF5">
    <property type="entry name" value="BLR1237 PROTEIN"/>
    <property type="match status" value="1"/>
</dbReference>
<evidence type="ECO:0000256" key="2">
    <source>
        <dbReference type="SAM" id="SignalP"/>
    </source>
</evidence>
<dbReference type="PROSITE" id="PS51318">
    <property type="entry name" value="TAT"/>
    <property type="match status" value="1"/>
</dbReference>
<name>A0A9X1Y7W1_9PROT</name>
<dbReference type="InterPro" id="IPR005064">
    <property type="entry name" value="BUG"/>
</dbReference>
<keyword evidence="2" id="KW-0732">Signal</keyword>
<accession>A0A9X1Y7W1</accession>
<dbReference type="InterPro" id="IPR006311">
    <property type="entry name" value="TAT_signal"/>
</dbReference>
<dbReference type="Gene3D" id="3.40.190.150">
    <property type="entry name" value="Bordetella uptake gene, domain 1"/>
    <property type="match status" value="1"/>
</dbReference>
<proteinExistence type="inferred from homology"/>
<dbReference type="PIRSF" id="PIRSF017082">
    <property type="entry name" value="YflP"/>
    <property type="match status" value="1"/>
</dbReference>
<dbReference type="EMBL" id="JALPRX010000038">
    <property type="protein sequence ID" value="MCK8784735.1"/>
    <property type="molecule type" value="Genomic_DNA"/>
</dbReference>
<evidence type="ECO:0000313" key="3">
    <source>
        <dbReference type="EMBL" id="MCK8784735.1"/>
    </source>
</evidence>
<dbReference type="Pfam" id="PF03401">
    <property type="entry name" value="TctC"/>
    <property type="match status" value="1"/>
</dbReference>
<comment type="similarity">
    <text evidence="1">Belongs to the UPF0065 (bug) family.</text>
</comment>
<reference evidence="3" key="1">
    <citation type="submission" date="2022-04" db="EMBL/GenBank/DDBJ databases">
        <title>Roseomonas acroporae sp. nov., isolated from coral Acropora digitifera.</title>
        <authorList>
            <person name="Sun H."/>
        </authorList>
    </citation>
    <scope>NUCLEOTIDE SEQUENCE</scope>
    <source>
        <strain evidence="3">NAR14</strain>
    </source>
</reference>
<sequence>MPAPIARRSLLGAAGLALPLAASAGGAARAQGAEGGGTAAGTAASWPNRPVRIVVPFPPGGSNDAVARPLAEKLQARFGQPFVIENRPGAGSTIGTDFVAKSPPDGHTLLVTSSSFATSAAVQRTPYDAARDFDAVALLATAPLLLVGAPDFPAHTVRDVVRLAKERPGRINYGSSGPGGINHLSMARFCLATGIELTHIPYRGMGPAATDLAAGNVQLIMTTLASVAGLVRDGRIRAICYTDEGRPEGTPDAPTARQGGVDFEASLWWGLLAPRGLPAPVRQALNAATNEALTDPGLARYLAGEGAVPAPRPADAWNGMLLADVARWREVATRANIRIE</sequence>
<dbReference type="Gene3D" id="3.40.190.10">
    <property type="entry name" value="Periplasmic binding protein-like II"/>
    <property type="match status" value="1"/>
</dbReference>
<organism evidence="3 4">
    <name type="scientific">Roseomonas acroporae</name>
    <dbReference type="NCBI Taxonomy" id="2937791"/>
    <lineage>
        <taxon>Bacteria</taxon>
        <taxon>Pseudomonadati</taxon>
        <taxon>Pseudomonadota</taxon>
        <taxon>Alphaproteobacteria</taxon>
        <taxon>Acetobacterales</taxon>
        <taxon>Roseomonadaceae</taxon>
        <taxon>Roseomonas</taxon>
    </lineage>
</organism>
<keyword evidence="4" id="KW-1185">Reference proteome</keyword>
<dbReference type="PANTHER" id="PTHR42928">
    <property type="entry name" value="TRICARBOXYLATE-BINDING PROTEIN"/>
    <property type="match status" value="1"/>
</dbReference>
<feature type="chain" id="PRO_5040903865" evidence="2">
    <location>
        <begin position="25"/>
        <end position="340"/>
    </location>
</feature>
<dbReference type="InterPro" id="IPR042100">
    <property type="entry name" value="Bug_dom1"/>
</dbReference>
<dbReference type="RefSeq" id="WP_248666858.1">
    <property type="nucleotide sequence ID" value="NZ_JALPRX010000038.1"/>
</dbReference>
<protein>
    <submittedName>
        <fullName evidence="3">Tripartite tricarboxylate transporter substrate-binding protein</fullName>
    </submittedName>
</protein>
<dbReference type="Proteomes" id="UP001139516">
    <property type="component" value="Unassembled WGS sequence"/>
</dbReference>
<feature type="signal peptide" evidence="2">
    <location>
        <begin position="1"/>
        <end position="24"/>
    </location>
</feature>
<evidence type="ECO:0000313" key="4">
    <source>
        <dbReference type="Proteomes" id="UP001139516"/>
    </source>
</evidence>
<comment type="caution">
    <text evidence="3">The sequence shown here is derived from an EMBL/GenBank/DDBJ whole genome shotgun (WGS) entry which is preliminary data.</text>
</comment>
<dbReference type="AlphaFoldDB" id="A0A9X1Y7W1"/>